<gene>
    <name evidence="1" type="ORF">dnm_072760</name>
</gene>
<dbReference type="KEGG" id="dmm:dnm_072760"/>
<protein>
    <submittedName>
        <fullName evidence="1">Uncharacterized protein</fullName>
    </submittedName>
</protein>
<name>A0A975GRT0_9BACT</name>
<dbReference type="EMBL" id="CP061800">
    <property type="protein sequence ID" value="QTA91212.1"/>
    <property type="molecule type" value="Genomic_DNA"/>
</dbReference>
<accession>A0A975GRT0</accession>
<sequence>MKTCAECDDFPCEYLHRYSDQAMKPHNTKVFNLCRIKKLGIEKWTKEEAGDILDKYYYGTWIL</sequence>
<dbReference type="AlphaFoldDB" id="A0A975GRT0"/>
<evidence type="ECO:0000313" key="2">
    <source>
        <dbReference type="Proteomes" id="UP000663722"/>
    </source>
</evidence>
<dbReference type="RefSeq" id="WP_207679084.1">
    <property type="nucleotide sequence ID" value="NZ_CP061800.1"/>
</dbReference>
<organism evidence="1 2">
    <name type="scientific">Desulfonema magnum</name>
    <dbReference type="NCBI Taxonomy" id="45655"/>
    <lineage>
        <taxon>Bacteria</taxon>
        <taxon>Pseudomonadati</taxon>
        <taxon>Thermodesulfobacteriota</taxon>
        <taxon>Desulfobacteria</taxon>
        <taxon>Desulfobacterales</taxon>
        <taxon>Desulfococcaceae</taxon>
        <taxon>Desulfonema</taxon>
    </lineage>
</organism>
<dbReference type="Proteomes" id="UP000663722">
    <property type="component" value="Chromosome"/>
</dbReference>
<reference evidence="1" key="1">
    <citation type="journal article" date="2021" name="Microb. Physiol.">
        <title>Proteogenomic Insights into the Physiology of Marine, Sulfate-Reducing, Filamentous Desulfonema limicola and Desulfonema magnum.</title>
        <authorList>
            <person name="Schnaars V."/>
            <person name="Wohlbrand L."/>
            <person name="Scheve S."/>
            <person name="Hinrichs C."/>
            <person name="Reinhardt R."/>
            <person name="Rabus R."/>
        </authorList>
    </citation>
    <scope>NUCLEOTIDE SEQUENCE</scope>
    <source>
        <strain evidence="1">4be13</strain>
    </source>
</reference>
<evidence type="ECO:0000313" key="1">
    <source>
        <dbReference type="EMBL" id="QTA91212.1"/>
    </source>
</evidence>
<keyword evidence="2" id="KW-1185">Reference proteome</keyword>
<proteinExistence type="predicted"/>